<organism evidence="2 3">
    <name type="scientific">Flammeovirga agarivorans</name>
    <dbReference type="NCBI Taxonomy" id="2726742"/>
    <lineage>
        <taxon>Bacteria</taxon>
        <taxon>Pseudomonadati</taxon>
        <taxon>Bacteroidota</taxon>
        <taxon>Cytophagia</taxon>
        <taxon>Cytophagales</taxon>
        <taxon>Flammeovirgaceae</taxon>
        <taxon>Flammeovirga</taxon>
    </lineage>
</organism>
<sequence>MKLIQTLAVILLASIATLAQNYPFERQIIFEQKENGVVKEYPSIKIMVGQSEAIGARAVLEEDAGAQYFIVDFEKNKYLILMRQFGQKIAVESEADVSKLDVLGIDGAKVEEVKKGKKEILDTKCKIYKGTKDHLEVELYIGAPKFAAKGLHNLTKVMTDRIGIDLADDEMILGAKIVDKKNNGTLEVEATKVYEKPYKLSTEGYNTFGTGGMGFGF</sequence>
<name>A0A7X8SIU0_9BACT</name>
<keyword evidence="3" id="KW-1185">Reference proteome</keyword>
<dbReference type="EMBL" id="JABAIL010000002">
    <property type="protein sequence ID" value="NLR90996.1"/>
    <property type="molecule type" value="Genomic_DNA"/>
</dbReference>
<evidence type="ECO:0008006" key="4">
    <source>
        <dbReference type="Google" id="ProtNLM"/>
    </source>
</evidence>
<evidence type="ECO:0000313" key="2">
    <source>
        <dbReference type="EMBL" id="NLR90996.1"/>
    </source>
</evidence>
<gene>
    <name evidence="2" type="ORF">HGP29_07245</name>
</gene>
<reference evidence="2 3" key="1">
    <citation type="submission" date="2020-04" db="EMBL/GenBank/DDBJ databases">
        <title>Flammeovirga sp. SR4, a novel species isolated from seawater.</title>
        <authorList>
            <person name="Wang X."/>
        </authorList>
    </citation>
    <scope>NUCLEOTIDE SEQUENCE [LARGE SCALE GENOMIC DNA]</scope>
    <source>
        <strain evidence="2 3">SR4</strain>
    </source>
</reference>
<proteinExistence type="predicted"/>
<dbReference type="AlphaFoldDB" id="A0A7X8SIU0"/>
<dbReference type="RefSeq" id="WP_168881702.1">
    <property type="nucleotide sequence ID" value="NZ_JABAIL010000002.1"/>
</dbReference>
<evidence type="ECO:0000313" key="3">
    <source>
        <dbReference type="Proteomes" id="UP000585050"/>
    </source>
</evidence>
<feature type="signal peptide" evidence="1">
    <location>
        <begin position="1"/>
        <end position="21"/>
    </location>
</feature>
<evidence type="ECO:0000256" key="1">
    <source>
        <dbReference type="SAM" id="SignalP"/>
    </source>
</evidence>
<comment type="caution">
    <text evidence="2">The sequence shown here is derived from an EMBL/GenBank/DDBJ whole genome shotgun (WGS) entry which is preliminary data.</text>
</comment>
<protein>
    <recommendedName>
        <fullName evidence="4">DUF4412 domain-containing protein</fullName>
    </recommendedName>
</protein>
<accession>A0A7X8SIU0</accession>
<keyword evidence="1" id="KW-0732">Signal</keyword>
<dbReference type="Proteomes" id="UP000585050">
    <property type="component" value="Unassembled WGS sequence"/>
</dbReference>
<feature type="chain" id="PRO_5030816408" description="DUF4412 domain-containing protein" evidence="1">
    <location>
        <begin position="22"/>
        <end position="217"/>
    </location>
</feature>